<dbReference type="EMBL" id="UOFR01000030">
    <property type="protein sequence ID" value="VAW94784.1"/>
    <property type="molecule type" value="Genomic_DNA"/>
</dbReference>
<dbReference type="InterPro" id="IPR018060">
    <property type="entry name" value="HTH_AraC"/>
</dbReference>
<protein>
    <recommendedName>
        <fullName evidence="4">HTH araC/xylS-type domain-containing protein</fullName>
    </recommendedName>
</protein>
<accession>A0A3B1ALN8</accession>
<dbReference type="PANTHER" id="PTHR46796">
    <property type="entry name" value="HTH-TYPE TRANSCRIPTIONAL ACTIVATOR RHAS-RELATED"/>
    <property type="match status" value="1"/>
</dbReference>
<dbReference type="Pfam" id="PF12833">
    <property type="entry name" value="HTH_18"/>
    <property type="match status" value="1"/>
</dbReference>
<feature type="non-terminal residue" evidence="5">
    <location>
        <position position="1"/>
    </location>
</feature>
<sequence>GLLCGEVRFQHNGSQFLLDALPPFFIIRNSSEHGWLASLLGMIVSENMHPQAASKSIINRLSELLFTYALRQYLKDHPMEAGVLAVYGEPRLARAIQCIHESPEKDWTLDSLAKEAGLSRTVFAETFKAVSGWTAGYYLNWWRMQIAWSLLTRGRSVSQVAESVGYRSESAFSRAFSKMFSVSAGKVRRGLS</sequence>
<organism evidence="5">
    <name type="scientific">hydrothermal vent metagenome</name>
    <dbReference type="NCBI Taxonomy" id="652676"/>
    <lineage>
        <taxon>unclassified sequences</taxon>
        <taxon>metagenomes</taxon>
        <taxon>ecological metagenomes</taxon>
    </lineage>
</organism>
<keyword evidence="2" id="KW-0238">DNA-binding</keyword>
<dbReference type="Pfam" id="PF12852">
    <property type="entry name" value="Cupin_6"/>
    <property type="match status" value="1"/>
</dbReference>
<dbReference type="PROSITE" id="PS01124">
    <property type="entry name" value="HTH_ARAC_FAMILY_2"/>
    <property type="match status" value="1"/>
</dbReference>
<proteinExistence type="predicted"/>
<feature type="domain" description="HTH araC/xylS-type" evidence="4">
    <location>
        <begin position="93"/>
        <end position="190"/>
    </location>
</feature>
<reference evidence="5" key="1">
    <citation type="submission" date="2018-06" db="EMBL/GenBank/DDBJ databases">
        <authorList>
            <person name="Zhirakovskaya E."/>
        </authorList>
    </citation>
    <scope>NUCLEOTIDE SEQUENCE</scope>
</reference>
<dbReference type="InterPro" id="IPR032783">
    <property type="entry name" value="AraC_lig"/>
</dbReference>
<gene>
    <name evidence="5" type="ORF">MNBD_GAMMA21-2538</name>
</gene>
<dbReference type="PANTHER" id="PTHR46796:SF7">
    <property type="entry name" value="ARAC FAMILY TRANSCRIPTIONAL REGULATOR"/>
    <property type="match status" value="1"/>
</dbReference>
<dbReference type="SUPFAM" id="SSF46689">
    <property type="entry name" value="Homeodomain-like"/>
    <property type="match status" value="2"/>
</dbReference>
<evidence type="ECO:0000256" key="2">
    <source>
        <dbReference type="ARBA" id="ARBA00023125"/>
    </source>
</evidence>
<evidence type="ECO:0000256" key="1">
    <source>
        <dbReference type="ARBA" id="ARBA00023015"/>
    </source>
</evidence>
<dbReference type="SMART" id="SM00342">
    <property type="entry name" value="HTH_ARAC"/>
    <property type="match status" value="1"/>
</dbReference>
<dbReference type="Gene3D" id="1.10.10.60">
    <property type="entry name" value="Homeodomain-like"/>
    <property type="match status" value="2"/>
</dbReference>
<evidence type="ECO:0000256" key="3">
    <source>
        <dbReference type="ARBA" id="ARBA00023163"/>
    </source>
</evidence>
<name>A0A3B1ALN8_9ZZZZ</name>
<dbReference type="InterPro" id="IPR050204">
    <property type="entry name" value="AraC_XylS_family_regulators"/>
</dbReference>
<evidence type="ECO:0000313" key="5">
    <source>
        <dbReference type="EMBL" id="VAW94784.1"/>
    </source>
</evidence>
<dbReference type="GO" id="GO:0043565">
    <property type="term" value="F:sequence-specific DNA binding"/>
    <property type="evidence" value="ECO:0007669"/>
    <property type="project" value="InterPro"/>
</dbReference>
<evidence type="ECO:0000259" key="4">
    <source>
        <dbReference type="PROSITE" id="PS01124"/>
    </source>
</evidence>
<dbReference type="AlphaFoldDB" id="A0A3B1ALN8"/>
<dbReference type="InterPro" id="IPR009057">
    <property type="entry name" value="Homeodomain-like_sf"/>
</dbReference>
<keyword evidence="1" id="KW-0805">Transcription regulation</keyword>
<keyword evidence="3" id="KW-0804">Transcription</keyword>
<dbReference type="GO" id="GO:0003700">
    <property type="term" value="F:DNA-binding transcription factor activity"/>
    <property type="evidence" value="ECO:0007669"/>
    <property type="project" value="InterPro"/>
</dbReference>